<evidence type="ECO:0000256" key="1">
    <source>
        <dbReference type="SAM" id="MobiDB-lite"/>
    </source>
</evidence>
<dbReference type="EMBL" id="FOXS01000002">
    <property type="protein sequence ID" value="SFQ31142.1"/>
    <property type="molecule type" value="Genomic_DNA"/>
</dbReference>
<dbReference type="Proteomes" id="UP000199029">
    <property type="component" value="Unassembled WGS sequence"/>
</dbReference>
<name>A0A1I5XGP0_HYMAR</name>
<feature type="region of interest" description="Disordered" evidence="1">
    <location>
        <begin position="224"/>
        <end position="245"/>
    </location>
</feature>
<protein>
    <submittedName>
        <fullName evidence="2">Uncharacterized protein</fullName>
    </submittedName>
</protein>
<gene>
    <name evidence="2" type="ORF">SAMN04515668_1835</name>
</gene>
<sequence>MDGPLNRASRLVSWFVRPFAGQEPSFYRAITACLLAAGFFWQMNALNKTYTTRLNYPLAWRYDSARYVPMRPLPEALPVTVTGQGWRLLRANMGWGTRPAVLRPVPLPGTRYLPADAWRLGLQSALEGVQVTEWAGDTLRLTFDRIASRQLRLALPRDSARFYTARFTPAVVTFRGPASVVSALPDPYPMLVPRATSKRADDEVEVAVEAPARVRASVPSVQMRCKSRAAEPSRSLLRRTFSPHE</sequence>
<evidence type="ECO:0000313" key="3">
    <source>
        <dbReference type="Proteomes" id="UP000199029"/>
    </source>
</evidence>
<dbReference type="RefSeq" id="WP_092671386.1">
    <property type="nucleotide sequence ID" value="NZ_FOXS01000002.1"/>
</dbReference>
<dbReference type="AlphaFoldDB" id="A0A1I5XGP0"/>
<dbReference type="STRING" id="1227077.SAMN04515668_1835"/>
<accession>A0A1I5XGP0</accession>
<keyword evidence="3" id="KW-1185">Reference proteome</keyword>
<reference evidence="3" key="1">
    <citation type="submission" date="2016-10" db="EMBL/GenBank/DDBJ databases">
        <authorList>
            <person name="Varghese N."/>
            <person name="Submissions S."/>
        </authorList>
    </citation>
    <scope>NUCLEOTIDE SEQUENCE [LARGE SCALE GENOMIC DNA]</scope>
    <source>
        <strain evidence="3">OR362-8,ATCC BAA-1266,JCM 13504</strain>
    </source>
</reference>
<dbReference type="OrthoDB" id="1115707at2"/>
<evidence type="ECO:0000313" key="2">
    <source>
        <dbReference type="EMBL" id="SFQ31142.1"/>
    </source>
</evidence>
<organism evidence="2 3">
    <name type="scientific">Hymenobacter arizonensis</name>
    <name type="common">Siccationidurans arizonensis</name>
    <dbReference type="NCBI Taxonomy" id="1227077"/>
    <lineage>
        <taxon>Bacteria</taxon>
        <taxon>Pseudomonadati</taxon>
        <taxon>Bacteroidota</taxon>
        <taxon>Cytophagia</taxon>
        <taxon>Cytophagales</taxon>
        <taxon>Hymenobacteraceae</taxon>
        <taxon>Hymenobacter</taxon>
    </lineage>
</organism>
<proteinExistence type="predicted"/>